<comment type="function">
    <text evidence="6">Component of the ESCRT-II complex (endosomal sorting complex required for transport II), which is required for multivesicular body (MVB) formation and sorting of endosomal cargo proteins into MVBs.</text>
</comment>
<dbReference type="SUPFAM" id="SSF46785">
    <property type="entry name" value="Winged helix' DNA-binding domain"/>
    <property type="match status" value="1"/>
</dbReference>
<dbReference type="PANTHER" id="PTHR13128:SF12">
    <property type="entry name" value="VACUOLAR PROTEIN-SORTING-ASSOCIATED PROTEIN 36"/>
    <property type="match status" value="1"/>
</dbReference>
<dbReference type="InterPro" id="IPR036388">
    <property type="entry name" value="WH-like_DNA-bd_sf"/>
</dbReference>
<organism evidence="8 9">
    <name type="scientific">Rhizoclosmatium globosum</name>
    <dbReference type="NCBI Taxonomy" id="329046"/>
    <lineage>
        <taxon>Eukaryota</taxon>
        <taxon>Fungi</taxon>
        <taxon>Fungi incertae sedis</taxon>
        <taxon>Chytridiomycota</taxon>
        <taxon>Chytridiomycota incertae sedis</taxon>
        <taxon>Chytridiomycetes</taxon>
        <taxon>Chytridiales</taxon>
        <taxon>Chytriomycetaceae</taxon>
        <taxon>Rhizoclosmatium</taxon>
    </lineage>
</organism>
<sequence length="375" mass="39994">MWCETGIFFNPCSAIASNIERASVSEKACPACTFINHIDVVFCEACESRFPENATPNILQQINTTTSQTSLAALNEDLTVKISFRAGGIIEFVKVLKGALAAKEWEKTSSAQGTSLEDATKALSVGVTGGGISGIIKKVDHTNQVLDQTLSSSFQDLDALMSKASEMVKLAESINSRLATASSTGGAASSSSLDAPELVAFRSFLVDLGIPSPVTKEMTGDAYTQELAKELSDFLHRVLPRYSGILPLTDLYCLFNRARGVALISPQDLQKSVGLFETLGLPFRVRKFDSGLTVVHSSAFGDDAIATRVVAIVQEQAGMGGWGGGGITALDVAAREGVSIVLAKELLLITEKYGLVCRDDSVEGLRFYDNVMLKC</sequence>
<dbReference type="Gene3D" id="2.30.29.30">
    <property type="entry name" value="Pleckstrin-homology domain (PH domain)/Phosphotyrosine-binding domain (PTB)"/>
    <property type="match status" value="1"/>
</dbReference>
<evidence type="ECO:0000313" key="9">
    <source>
        <dbReference type="Proteomes" id="UP000193642"/>
    </source>
</evidence>
<keyword evidence="6" id="KW-0967">Endosome</keyword>
<keyword evidence="3 6" id="KW-0813">Transport</keyword>
<dbReference type="EMBL" id="MCGO01000008">
    <property type="protein sequence ID" value="ORY50038.1"/>
    <property type="molecule type" value="Genomic_DNA"/>
</dbReference>
<dbReference type="GO" id="GO:0031902">
    <property type="term" value="C:late endosome membrane"/>
    <property type="evidence" value="ECO:0007669"/>
    <property type="project" value="UniProtKB-UniRule"/>
</dbReference>
<dbReference type="GO" id="GO:0043328">
    <property type="term" value="P:protein transport to vacuole involved in ubiquitin-dependent protein catabolic process via the multivesicular body sorting pathway"/>
    <property type="evidence" value="ECO:0007669"/>
    <property type="project" value="UniProtKB-UniRule"/>
</dbReference>
<dbReference type="InterPro" id="IPR037855">
    <property type="entry name" value="Vps36"/>
</dbReference>
<dbReference type="Proteomes" id="UP000193642">
    <property type="component" value="Unassembled WGS sequence"/>
</dbReference>
<dbReference type="STRING" id="329046.A0A1Y2CSL8"/>
<evidence type="ECO:0000256" key="4">
    <source>
        <dbReference type="ARBA" id="ARBA00022490"/>
    </source>
</evidence>
<keyword evidence="4 6" id="KW-0963">Cytoplasm</keyword>
<evidence type="ECO:0000256" key="3">
    <source>
        <dbReference type="ARBA" id="ARBA00022448"/>
    </source>
</evidence>
<dbReference type="PANTHER" id="PTHR13128">
    <property type="entry name" value="VACUOLAR PROTEIN-SORTING-ASSOCIATED PROTEIN 36"/>
    <property type="match status" value="1"/>
</dbReference>
<keyword evidence="9" id="KW-1185">Reference proteome</keyword>
<dbReference type="Gene3D" id="6.10.140.260">
    <property type="match status" value="1"/>
</dbReference>
<dbReference type="FunFam" id="1.10.10.10:FF:000416">
    <property type="entry name" value="Vacuolar protein-sorting-associated protein 36"/>
    <property type="match status" value="1"/>
</dbReference>
<comment type="caution">
    <text evidence="8">The sequence shown here is derived from an EMBL/GenBank/DDBJ whole genome shotgun (WGS) entry which is preliminary data.</text>
</comment>
<dbReference type="InterPro" id="IPR040608">
    <property type="entry name" value="Snf8/Vps36"/>
</dbReference>
<gene>
    <name evidence="8" type="ORF">BCR33DRAFT_560388</name>
</gene>
<dbReference type="OrthoDB" id="271448at2759"/>
<comment type="similarity">
    <text evidence="1 6">Belongs to the VPS36 family.</text>
</comment>
<evidence type="ECO:0000313" key="8">
    <source>
        <dbReference type="EMBL" id="ORY50038.1"/>
    </source>
</evidence>
<dbReference type="GO" id="GO:0032266">
    <property type="term" value="F:phosphatidylinositol-3-phosphate binding"/>
    <property type="evidence" value="ECO:0007669"/>
    <property type="project" value="UniProtKB-UniRule"/>
</dbReference>
<dbReference type="InterPro" id="IPR036390">
    <property type="entry name" value="WH_DNA-bd_sf"/>
</dbReference>
<feature type="domain" description="GLUE N-terminal" evidence="7">
    <location>
        <begin position="1"/>
        <end position="112"/>
    </location>
</feature>
<reference evidence="8 9" key="1">
    <citation type="submission" date="2016-07" db="EMBL/GenBank/DDBJ databases">
        <title>Pervasive Adenine N6-methylation of Active Genes in Fungi.</title>
        <authorList>
            <consortium name="DOE Joint Genome Institute"/>
            <person name="Mondo S.J."/>
            <person name="Dannebaum R.O."/>
            <person name="Kuo R.C."/>
            <person name="Labutti K."/>
            <person name="Haridas S."/>
            <person name="Kuo A."/>
            <person name="Salamov A."/>
            <person name="Ahrendt S.R."/>
            <person name="Lipzen A."/>
            <person name="Sullivan W."/>
            <person name="Andreopoulos W.B."/>
            <person name="Clum A."/>
            <person name="Lindquist E."/>
            <person name="Daum C."/>
            <person name="Ramamoorthy G.K."/>
            <person name="Gryganskyi A."/>
            <person name="Culley D."/>
            <person name="Magnuson J.K."/>
            <person name="James T.Y."/>
            <person name="O'Malley M.A."/>
            <person name="Stajich J.E."/>
            <person name="Spatafora J.W."/>
            <person name="Visel A."/>
            <person name="Grigoriev I.V."/>
        </authorList>
    </citation>
    <scope>NUCLEOTIDE SEQUENCE [LARGE SCALE GENOMIC DNA]</scope>
    <source>
        <strain evidence="8 9">JEL800</strain>
    </source>
</reference>
<evidence type="ECO:0000256" key="1">
    <source>
        <dbReference type="ARBA" id="ARBA00009697"/>
    </source>
</evidence>
<proteinExistence type="inferred from homology"/>
<name>A0A1Y2CSL8_9FUNG</name>
<dbReference type="GO" id="GO:0000814">
    <property type="term" value="C:ESCRT II complex"/>
    <property type="evidence" value="ECO:0007669"/>
    <property type="project" value="UniProtKB-UniRule"/>
</dbReference>
<keyword evidence="5 6" id="KW-0653">Protein transport</keyword>
<dbReference type="Pfam" id="PF04157">
    <property type="entry name" value="EAP30"/>
    <property type="match status" value="1"/>
</dbReference>
<accession>A0A1Y2CSL8</accession>
<dbReference type="SUPFAM" id="SSF50729">
    <property type="entry name" value="PH domain-like"/>
    <property type="match status" value="1"/>
</dbReference>
<dbReference type="InterPro" id="IPR021648">
    <property type="entry name" value="GLUE_dom"/>
</dbReference>
<evidence type="ECO:0000259" key="7">
    <source>
        <dbReference type="PROSITE" id="PS51495"/>
    </source>
</evidence>
<comment type="subunit">
    <text evidence="6">Component of the endosomal sorting complex required for transport II (ESCRT-II).</text>
</comment>
<dbReference type="InterPro" id="IPR011993">
    <property type="entry name" value="PH-like_dom_sf"/>
</dbReference>
<evidence type="ECO:0000256" key="6">
    <source>
        <dbReference type="RuleBase" id="RU367095"/>
    </source>
</evidence>
<dbReference type="GO" id="GO:0043130">
    <property type="term" value="F:ubiquitin binding"/>
    <property type="evidence" value="ECO:0007669"/>
    <property type="project" value="UniProtKB-UniRule"/>
</dbReference>
<evidence type="ECO:0000256" key="2">
    <source>
        <dbReference type="ARBA" id="ARBA00017953"/>
    </source>
</evidence>
<dbReference type="Gene3D" id="1.10.10.10">
    <property type="entry name" value="Winged helix-like DNA-binding domain superfamily/Winged helix DNA-binding domain"/>
    <property type="match status" value="2"/>
</dbReference>
<comment type="subcellular location">
    <subcellularLocation>
        <location evidence="6">Cytoplasm</location>
    </subcellularLocation>
    <subcellularLocation>
        <location evidence="6">Endosome</location>
    </subcellularLocation>
</comment>
<evidence type="ECO:0000256" key="5">
    <source>
        <dbReference type="ARBA" id="ARBA00022927"/>
    </source>
</evidence>
<protein>
    <recommendedName>
        <fullName evidence="2 6">Vacuolar protein-sorting-associated protein 36</fullName>
    </recommendedName>
    <alternativeName>
        <fullName evidence="6">ESCRT-II complex subunit VPS36</fullName>
    </alternativeName>
</protein>
<dbReference type="PROSITE" id="PS51495">
    <property type="entry name" value="GLUE"/>
    <property type="match status" value="1"/>
</dbReference>
<dbReference type="AlphaFoldDB" id="A0A1Y2CSL8"/>